<dbReference type="CDD" id="cd12119">
    <property type="entry name" value="ttLC_FACS_AlkK_like"/>
    <property type="match status" value="1"/>
</dbReference>
<dbReference type="PANTHER" id="PTHR43859">
    <property type="entry name" value="ACYL-ACTIVATING ENZYME"/>
    <property type="match status" value="1"/>
</dbReference>
<dbReference type="InterPro" id="IPR042099">
    <property type="entry name" value="ANL_N_sf"/>
</dbReference>
<dbReference type="Proteomes" id="UP000676506">
    <property type="component" value="Chromosome 1"/>
</dbReference>
<evidence type="ECO:0000256" key="3">
    <source>
        <dbReference type="ARBA" id="ARBA00022832"/>
    </source>
</evidence>
<keyword evidence="8" id="KW-1185">Reference proteome</keyword>
<evidence type="ECO:0000313" key="7">
    <source>
        <dbReference type="EMBL" id="QUW03367.1"/>
    </source>
</evidence>
<name>A0ABX8B8V3_9BACT</name>
<protein>
    <submittedName>
        <fullName evidence="7">Long-chain fatty acid--CoA ligase</fullName>
    </submittedName>
</protein>
<gene>
    <name evidence="7" type="ORF">J8C06_02695</name>
</gene>
<dbReference type="InterPro" id="IPR020845">
    <property type="entry name" value="AMP-binding_CS"/>
</dbReference>
<evidence type="ECO:0000256" key="1">
    <source>
        <dbReference type="ARBA" id="ARBA00006432"/>
    </source>
</evidence>
<evidence type="ECO:0000256" key="4">
    <source>
        <dbReference type="ARBA" id="ARBA00023098"/>
    </source>
</evidence>
<accession>A0ABX8B8V3</accession>
<feature type="domain" description="AMP-binding enzyme C-terminal" evidence="6">
    <location>
        <begin position="451"/>
        <end position="526"/>
    </location>
</feature>
<dbReference type="Gene3D" id="3.40.50.12780">
    <property type="entry name" value="N-terminal domain of ligase-like"/>
    <property type="match status" value="1"/>
</dbReference>
<dbReference type="Pfam" id="PF00501">
    <property type="entry name" value="AMP-binding"/>
    <property type="match status" value="1"/>
</dbReference>
<dbReference type="InterPro" id="IPR025110">
    <property type="entry name" value="AMP-bd_C"/>
</dbReference>
<dbReference type="InterPro" id="IPR045851">
    <property type="entry name" value="AMP-bd_C_sf"/>
</dbReference>
<keyword evidence="2 7" id="KW-0436">Ligase</keyword>
<evidence type="ECO:0000313" key="8">
    <source>
        <dbReference type="Proteomes" id="UP000676506"/>
    </source>
</evidence>
<keyword evidence="4" id="KW-0443">Lipid metabolism</keyword>
<evidence type="ECO:0000256" key="2">
    <source>
        <dbReference type="ARBA" id="ARBA00022598"/>
    </source>
</evidence>
<dbReference type="PANTHER" id="PTHR43859:SF4">
    <property type="entry name" value="BUTANOATE--COA LIGASE AAE1-RELATED"/>
    <property type="match status" value="1"/>
</dbReference>
<dbReference type="NCBIfam" id="NF004837">
    <property type="entry name" value="PRK06187.1"/>
    <property type="match status" value="1"/>
</dbReference>
<sequence length="541" mass="59686">MLHGLMMDYPLTMLHFLDRARRYHHDVEIVTKCPDGSLHRYTYGAAYRRICRLANALAKLGVESGDRIGSLAWNHYQHLELYFAVPCYGAVMHTLNLRLAPEQLAYVINHAADRMVFVDASLVPMLEAIHSHLTSVRDIVIINAPPGFETKLPNVRHYEDLLADEPETFDFPVLDERAAAGLCYTSGTTGQPKGVLYSHRSQFIHTIAAGAGDALSLSGTDTVIAVVPMFHANAWALPYLSASLGFKFVLPGPHLKPETLAQLIQDEKVTVAAGVPTLWIGMYQAIKAHGFDVSSLRALIVGGAAFPKTWIEAYEKELGVPVVHAWGMTEMSPMGTSTGTLSARTDLSIDEKIALKTHQGYAPPGVEIRIVGDEGQEMPWDGKSVGEIQVRGPWIVGAYYNDESAAAQFTPDGWFRTGDVATIDPKGLLTITDRTKDLVKSGGEWISSVTLENVIMAHPKVLEAAVIAIPDEKWSERPLALVVPRRADDRPTSEELHNLVAEHCAKFWIPDEFRFIESIPKTSVGKFDKKALRQMYAEGKL</sequence>
<dbReference type="Gene3D" id="3.30.300.30">
    <property type="match status" value="1"/>
</dbReference>
<comment type="similarity">
    <text evidence="1">Belongs to the ATP-dependent AMP-binding enzyme family.</text>
</comment>
<dbReference type="RefSeq" id="WP_211429258.1">
    <property type="nucleotide sequence ID" value="NZ_CP072648.1"/>
</dbReference>
<evidence type="ECO:0000259" key="6">
    <source>
        <dbReference type="Pfam" id="PF13193"/>
    </source>
</evidence>
<keyword evidence="3" id="KW-0276">Fatty acid metabolism</keyword>
<dbReference type="InterPro" id="IPR000873">
    <property type="entry name" value="AMP-dep_synth/lig_dom"/>
</dbReference>
<dbReference type="PROSITE" id="PS00455">
    <property type="entry name" value="AMP_BINDING"/>
    <property type="match status" value="1"/>
</dbReference>
<dbReference type="GO" id="GO:0016874">
    <property type="term" value="F:ligase activity"/>
    <property type="evidence" value="ECO:0007669"/>
    <property type="project" value="UniProtKB-KW"/>
</dbReference>
<organism evidence="7 8">
    <name type="scientific">Chloracidobacterium validum</name>
    <dbReference type="NCBI Taxonomy" id="2821543"/>
    <lineage>
        <taxon>Bacteria</taxon>
        <taxon>Pseudomonadati</taxon>
        <taxon>Acidobacteriota</taxon>
        <taxon>Terriglobia</taxon>
        <taxon>Terriglobales</taxon>
        <taxon>Acidobacteriaceae</taxon>
        <taxon>Chloracidobacterium</taxon>
    </lineage>
</organism>
<dbReference type="Pfam" id="PF13193">
    <property type="entry name" value="AMP-binding_C"/>
    <property type="match status" value="1"/>
</dbReference>
<proteinExistence type="inferred from homology"/>
<evidence type="ECO:0000259" key="5">
    <source>
        <dbReference type="Pfam" id="PF00501"/>
    </source>
</evidence>
<feature type="domain" description="AMP-dependent synthetase/ligase" evidence="5">
    <location>
        <begin position="18"/>
        <end position="400"/>
    </location>
</feature>
<dbReference type="EMBL" id="CP072648">
    <property type="protein sequence ID" value="QUW03367.1"/>
    <property type="molecule type" value="Genomic_DNA"/>
</dbReference>
<reference evidence="7 8" key="1">
    <citation type="submission" date="2021-03" db="EMBL/GenBank/DDBJ databases">
        <title>Genomic and phenotypic characterization of Chloracidobacterium isolates provides evidence for multiple species.</title>
        <authorList>
            <person name="Saini M.K."/>
            <person name="Costas A.M.G."/>
            <person name="Tank M."/>
            <person name="Bryant D.A."/>
        </authorList>
    </citation>
    <scope>NUCLEOTIDE SEQUENCE [LARGE SCALE GENOMIC DNA]</scope>
    <source>
        <strain evidence="7 8">BV2-C</strain>
    </source>
</reference>
<dbReference type="SUPFAM" id="SSF56801">
    <property type="entry name" value="Acetyl-CoA synthetase-like"/>
    <property type="match status" value="1"/>
</dbReference>